<dbReference type="InterPro" id="IPR050121">
    <property type="entry name" value="Cytochrome_P450_monoxygenase"/>
</dbReference>
<reference evidence="9" key="1">
    <citation type="submission" date="2023-03" db="EMBL/GenBank/DDBJ databases">
        <title>Massive genome expansion in bonnet fungi (Mycena s.s.) driven by repeated elements and novel gene families across ecological guilds.</title>
        <authorList>
            <consortium name="Lawrence Berkeley National Laboratory"/>
            <person name="Harder C.B."/>
            <person name="Miyauchi S."/>
            <person name="Viragh M."/>
            <person name="Kuo A."/>
            <person name="Thoen E."/>
            <person name="Andreopoulos B."/>
            <person name="Lu D."/>
            <person name="Skrede I."/>
            <person name="Drula E."/>
            <person name="Henrissat B."/>
            <person name="Morin E."/>
            <person name="Kohler A."/>
            <person name="Barry K."/>
            <person name="LaButti K."/>
            <person name="Morin E."/>
            <person name="Salamov A."/>
            <person name="Lipzen A."/>
            <person name="Mereny Z."/>
            <person name="Hegedus B."/>
            <person name="Baldrian P."/>
            <person name="Stursova M."/>
            <person name="Weitz H."/>
            <person name="Taylor A."/>
            <person name="Grigoriev I.V."/>
            <person name="Nagy L.G."/>
            <person name="Martin F."/>
            <person name="Kauserud H."/>
        </authorList>
    </citation>
    <scope>NUCLEOTIDE SEQUENCE</scope>
    <source>
        <strain evidence="9">9144</strain>
    </source>
</reference>
<dbReference type="EMBL" id="JARJCW010000003">
    <property type="protein sequence ID" value="KAJ7226932.1"/>
    <property type="molecule type" value="Genomic_DNA"/>
</dbReference>
<keyword evidence="6 7" id="KW-0408">Iron</keyword>
<dbReference type="AlphaFoldDB" id="A0AAD6YQY3"/>
<dbReference type="Proteomes" id="UP001219525">
    <property type="component" value="Unassembled WGS sequence"/>
</dbReference>
<accession>A0AAD6YQY3</accession>
<keyword evidence="8" id="KW-0472">Membrane</keyword>
<feature type="transmembrane region" description="Helical" evidence="8">
    <location>
        <begin position="7"/>
        <end position="26"/>
    </location>
</feature>
<sequence length="498" mass="55602">MSLANCHVVLILASLAAIILIAIPLYRLSPLHPLYSFPGPRLYKASELPMLYHAIRGTQHNVLKRLHDEYGSVVRIGPSSLTFKSLSAIRKIYGSSQALNKSSAYDFAPIEGDGIFKMQDKDTHTARRRIWNRAFTEHAISEYYAPLVLTTQRLIRTLLRGTREAGAVDLTEIFPRYTYDAINAIFFSGNAFEQASLLDSGDPEGIVAHGSAYFKAFGLGSHIRPVVAHIAKRIPGYSTLMKFEGFAERATRRRLENGPSFKDGISYLLDNEHGKPTVNVKDLPVESVVILLGGADSPSATCILLMYFLMTNPNWYGLLCAELDEFFREKYFNAQLHALDNCVVLNAVIQESLRLSSPFPPFPRVVPPTGIEINNHFVPGGTSVAVPVWTHHLDPEYFPQPNLFDPGRWIENSVFKGRDTLFTFSAGPFNCAGSRLAYVQLRIFTAMLVTQLKFTPTAPFDAGKFWDGMRSFRSTTFLEPLLVSVVSRGVHVHELEIS</sequence>
<dbReference type="InterPro" id="IPR036396">
    <property type="entry name" value="Cyt_P450_sf"/>
</dbReference>
<dbReference type="PANTHER" id="PTHR24305:SF210">
    <property type="entry name" value="CYTOCHROME P450 MONOOXYGENASE ASQL-RELATED"/>
    <property type="match status" value="1"/>
</dbReference>
<evidence type="ECO:0000256" key="5">
    <source>
        <dbReference type="ARBA" id="ARBA00022723"/>
    </source>
</evidence>
<comment type="pathway">
    <text evidence="2">Secondary metabolite biosynthesis.</text>
</comment>
<dbReference type="GO" id="GO:0016705">
    <property type="term" value="F:oxidoreductase activity, acting on paired donors, with incorporation or reduction of molecular oxygen"/>
    <property type="evidence" value="ECO:0007669"/>
    <property type="project" value="InterPro"/>
</dbReference>
<dbReference type="PANTHER" id="PTHR24305">
    <property type="entry name" value="CYTOCHROME P450"/>
    <property type="match status" value="1"/>
</dbReference>
<evidence type="ECO:0000256" key="2">
    <source>
        <dbReference type="ARBA" id="ARBA00005179"/>
    </source>
</evidence>
<evidence type="ECO:0000256" key="6">
    <source>
        <dbReference type="ARBA" id="ARBA00023004"/>
    </source>
</evidence>
<evidence type="ECO:0000313" key="9">
    <source>
        <dbReference type="EMBL" id="KAJ7226932.1"/>
    </source>
</evidence>
<evidence type="ECO:0000313" key="10">
    <source>
        <dbReference type="Proteomes" id="UP001219525"/>
    </source>
</evidence>
<evidence type="ECO:0000256" key="4">
    <source>
        <dbReference type="ARBA" id="ARBA00022617"/>
    </source>
</evidence>
<dbReference type="PRINTS" id="PR00465">
    <property type="entry name" value="EP450IV"/>
</dbReference>
<dbReference type="InterPro" id="IPR001128">
    <property type="entry name" value="Cyt_P450"/>
</dbReference>
<name>A0AAD6YQY3_9AGAR</name>
<proteinExistence type="inferred from homology"/>
<keyword evidence="8" id="KW-1133">Transmembrane helix</keyword>
<comment type="similarity">
    <text evidence="3">Belongs to the cytochrome P450 family.</text>
</comment>
<dbReference type="GO" id="GO:0004497">
    <property type="term" value="F:monooxygenase activity"/>
    <property type="evidence" value="ECO:0007669"/>
    <property type="project" value="InterPro"/>
</dbReference>
<evidence type="ECO:0000256" key="7">
    <source>
        <dbReference type="PIRSR" id="PIRSR602403-1"/>
    </source>
</evidence>
<comment type="cofactor">
    <cofactor evidence="1 7">
        <name>heme</name>
        <dbReference type="ChEBI" id="CHEBI:30413"/>
    </cofactor>
</comment>
<evidence type="ECO:0000256" key="1">
    <source>
        <dbReference type="ARBA" id="ARBA00001971"/>
    </source>
</evidence>
<keyword evidence="10" id="KW-1185">Reference proteome</keyword>
<dbReference type="SUPFAM" id="SSF48264">
    <property type="entry name" value="Cytochrome P450"/>
    <property type="match status" value="1"/>
</dbReference>
<gene>
    <name evidence="9" type="ORF">GGX14DRAFT_417714</name>
</gene>
<dbReference type="GO" id="GO:0020037">
    <property type="term" value="F:heme binding"/>
    <property type="evidence" value="ECO:0007669"/>
    <property type="project" value="InterPro"/>
</dbReference>
<dbReference type="InterPro" id="IPR002403">
    <property type="entry name" value="Cyt_P450_E_grp-IV"/>
</dbReference>
<keyword evidence="4 7" id="KW-0349">Heme</keyword>
<feature type="binding site" description="axial binding residue" evidence="7">
    <location>
        <position position="431"/>
    </location>
    <ligand>
        <name>heme</name>
        <dbReference type="ChEBI" id="CHEBI:30413"/>
    </ligand>
    <ligandPart>
        <name>Fe</name>
        <dbReference type="ChEBI" id="CHEBI:18248"/>
    </ligandPart>
</feature>
<dbReference type="Pfam" id="PF00067">
    <property type="entry name" value="p450"/>
    <property type="match status" value="1"/>
</dbReference>
<dbReference type="Gene3D" id="1.10.630.10">
    <property type="entry name" value="Cytochrome P450"/>
    <property type="match status" value="1"/>
</dbReference>
<evidence type="ECO:0000256" key="3">
    <source>
        <dbReference type="ARBA" id="ARBA00010617"/>
    </source>
</evidence>
<evidence type="ECO:0000256" key="8">
    <source>
        <dbReference type="SAM" id="Phobius"/>
    </source>
</evidence>
<keyword evidence="5 7" id="KW-0479">Metal-binding</keyword>
<dbReference type="GO" id="GO:0005506">
    <property type="term" value="F:iron ion binding"/>
    <property type="evidence" value="ECO:0007669"/>
    <property type="project" value="InterPro"/>
</dbReference>
<protein>
    <submittedName>
        <fullName evidence="9">Cytochrome P450</fullName>
    </submittedName>
</protein>
<comment type="caution">
    <text evidence="9">The sequence shown here is derived from an EMBL/GenBank/DDBJ whole genome shotgun (WGS) entry which is preliminary data.</text>
</comment>
<organism evidence="9 10">
    <name type="scientific">Mycena pura</name>
    <dbReference type="NCBI Taxonomy" id="153505"/>
    <lineage>
        <taxon>Eukaryota</taxon>
        <taxon>Fungi</taxon>
        <taxon>Dikarya</taxon>
        <taxon>Basidiomycota</taxon>
        <taxon>Agaricomycotina</taxon>
        <taxon>Agaricomycetes</taxon>
        <taxon>Agaricomycetidae</taxon>
        <taxon>Agaricales</taxon>
        <taxon>Marasmiineae</taxon>
        <taxon>Mycenaceae</taxon>
        <taxon>Mycena</taxon>
    </lineage>
</organism>
<keyword evidence="8" id="KW-0812">Transmembrane</keyword>